<evidence type="ECO:0000313" key="2">
    <source>
        <dbReference type="EMBL" id="MFD1648018.1"/>
    </source>
</evidence>
<feature type="region of interest" description="Disordered" evidence="1">
    <location>
        <begin position="106"/>
        <end position="143"/>
    </location>
</feature>
<gene>
    <name evidence="2" type="ORF">ACFSBL_20230</name>
</gene>
<accession>A0ABD6DRB3</accession>
<dbReference type="Gene3D" id="2.40.50.140">
    <property type="entry name" value="Nucleic acid-binding proteins"/>
    <property type="match status" value="1"/>
</dbReference>
<dbReference type="AlphaFoldDB" id="A0ABD6DRB3"/>
<proteinExistence type="predicted"/>
<comment type="caution">
    <text evidence="2">The sequence shown here is derived from an EMBL/GenBank/DDBJ whole genome shotgun (WGS) entry which is preliminary data.</text>
</comment>
<keyword evidence="3" id="KW-1185">Reference proteome</keyword>
<evidence type="ECO:0000256" key="1">
    <source>
        <dbReference type="SAM" id="MobiDB-lite"/>
    </source>
</evidence>
<dbReference type="EMBL" id="JBHUDO010000004">
    <property type="protein sequence ID" value="MFD1648018.1"/>
    <property type="molecule type" value="Genomic_DNA"/>
</dbReference>
<sequence>MSSRNTIRDEGSDAQTTEQLTLEDAIEDEDELLAEAACGEHAPELRPTVELEKQGRIDYDWSRKSGLDHPYGTTLSAEERRLAEEQELARQRDRALAAEEAGIDRERSCRVQTEQESSKRVRDFRERGVLGSGGDPDVDPREQLDADTLGGVNRYGMQLAERFRGPSRGAYAKQLAEKIACQNMGLTAAVLKTNEEVAKGTDAIQPIGTIAEWMGHPKYAIQANVEAEVNTLYQPAAVNQQQVGVLDDGSATAKLTIWKRSQVGTVLREGDRVRLLNCEVGWYGGDPTLAVTSESEVTVLERGDGPSPRNGTVTHANFSAGSTEQRLDVLQD</sequence>
<feature type="region of interest" description="Disordered" evidence="1">
    <location>
        <begin position="1"/>
        <end position="25"/>
    </location>
</feature>
<feature type="compositionally biased region" description="Basic and acidic residues" evidence="1">
    <location>
        <begin position="1"/>
        <end position="11"/>
    </location>
</feature>
<protein>
    <recommendedName>
        <fullName evidence="4">SsDNA-binding replication factor A, large subunit</fullName>
    </recommendedName>
</protein>
<dbReference type="Proteomes" id="UP001597034">
    <property type="component" value="Unassembled WGS sequence"/>
</dbReference>
<organism evidence="2 3">
    <name type="scientific">Haloarchaeobius litoreus</name>
    <dbReference type="NCBI Taxonomy" id="755306"/>
    <lineage>
        <taxon>Archaea</taxon>
        <taxon>Methanobacteriati</taxon>
        <taxon>Methanobacteriota</taxon>
        <taxon>Stenosarchaea group</taxon>
        <taxon>Halobacteria</taxon>
        <taxon>Halobacteriales</taxon>
        <taxon>Halorubellaceae</taxon>
        <taxon>Haloarchaeobius</taxon>
    </lineage>
</organism>
<feature type="region of interest" description="Disordered" evidence="1">
    <location>
        <begin position="300"/>
        <end position="332"/>
    </location>
</feature>
<feature type="compositionally biased region" description="Polar residues" evidence="1">
    <location>
        <begin position="309"/>
        <end position="324"/>
    </location>
</feature>
<evidence type="ECO:0000313" key="3">
    <source>
        <dbReference type="Proteomes" id="UP001597034"/>
    </source>
</evidence>
<name>A0ABD6DRB3_9EURY</name>
<reference evidence="2 3" key="1">
    <citation type="journal article" date="2019" name="Int. J. Syst. Evol. Microbiol.">
        <title>The Global Catalogue of Microorganisms (GCM) 10K type strain sequencing project: providing services to taxonomists for standard genome sequencing and annotation.</title>
        <authorList>
            <consortium name="The Broad Institute Genomics Platform"/>
            <consortium name="The Broad Institute Genome Sequencing Center for Infectious Disease"/>
            <person name="Wu L."/>
            <person name="Ma J."/>
        </authorList>
    </citation>
    <scope>NUCLEOTIDE SEQUENCE [LARGE SCALE GENOMIC DNA]</scope>
    <source>
        <strain evidence="2 3">CGMCC 1.10390</strain>
    </source>
</reference>
<dbReference type="SUPFAM" id="SSF50249">
    <property type="entry name" value="Nucleic acid-binding proteins"/>
    <property type="match status" value="1"/>
</dbReference>
<dbReference type="InterPro" id="IPR012340">
    <property type="entry name" value="NA-bd_OB-fold"/>
</dbReference>
<dbReference type="RefSeq" id="WP_256401507.1">
    <property type="nucleotide sequence ID" value="NZ_JANHJR010000004.1"/>
</dbReference>
<feature type="compositionally biased region" description="Basic and acidic residues" evidence="1">
    <location>
        <begin position="116"/>
        <end position="128"/>
    </location>
</feature>
<evidence type="ECO:0008006" key="4">
    <source>
        <dbReference type="Google" id="ProtNLM"/>
    </source>
</evidence>